<gene>
    <name evidence="1" type="ORF">FNY66_08465</name>
</gene>
<keyword evidence="2" id="KW-1185">Reference proteome</keyword>
<protein>
    <submittedName>
        <fullName evidence="1">DUF3800 domain-containing protein</fullName>
    </submittedName>
</protein>
<dbReference type="AlphaFoldDB" id="A0A5M9I284"/>
<accession>A0A5M9I284</accession>
<reference evidence="1" key="1">
    <citation type="submission" date="2019-07" db="EMBL/GenBank/DDBJ databases">
        <authorList>
            <person name="Wongkuna S."/>
            <person name="Scaria J."/>
        </authorList>
    </citation>
    <scope>NUCLEOTIDE SEQUENCE [LARGE SCALE GENOMIC DNA]</scope>
    <source>
        <strain evidence="1">SW178</strain>
    </source>
</reference>
<dbReference type="RefSeq" id="WP_087149975.1">
    <property type="nucleotide sequence ID" value="NZ_VMSO01000009.1"/>
</dbReference>
<dbReference type="Pfam" id="PF12686">
    <property type="entry name" value="DUF3800"/>
    <property type="match status" value="1"/>
</dbReference>
<evidence type="ECO:0000313" key="2">
    <source>
        <dbReference type="Proteomes" id="UP000322025"/>
    </source>
</evidence>
<comment type="caution">
    <text evidence="1">The sequence shown here is derived from an EMBL/GenBank/DDBJ whole genome shotgun (WGS) entry which is preliminary data.</text>
</comment>
<proteinExistence type="predicted"/>
<name>A0A5M9I284_9FIRM</name>
<evidence type="ECO:0000313" key="1">
    <source>
        <dbReference type="EMBL" id="KAA8501372.1"/>
    </source>
</evidence>
<organism evidence="1 2">
    <name type="scientific">Mediterraneibacter catenae</name>
    <dbReference type="NCBI Taxonomy" id="2594882"/>
    <lineage>
        <taxon>Bacteria</taxon>
        <taxon>Bacillati</taxon>
        <taxon>Bacillota</taxon>
        <taxon>Clostridia</taxon>
        <taxon>Lachnospirales</taxon>
        <taxon>Lachnospiraceae</taxon>
        <taxon>Mediterraneibacter</taxon>
    </lineage>
</organism>
<sequence>MKKKLGVAKQLFQELACLHSNEIKAKDAYPCIKYHILETIARKELSISYIVADLKYIKPALLEDKNILYNYLMKILIDSLVSESDNSTILNIICDNHTTKIASGNSFEEYIKLHLIYEKDYDIKLNIIYMDSDDRNAYPVQAADYVANALYGWYEYNDKIYYDRFKFKIRNALRFPYKNFGK</sequence>
<dbReference type="Proteomes" id="UP000322025">
    <property type="component" value="Unassembled WGS sequence"/>
</dbReference>
<dbReference type="InterPro" id="IPR024524">
    <property type="entry name" value="DUF3800"/>
</dbReference>
<dbReference type="OrthoDB" id="2087731at2"/>
<dbReference type="EMBL" id="VMSO01000009">
    <property type="protein sequence ID" value="KAA8501372.1"/>
    <property type="molecule type" value="Genomic_DNA"/>
</dbReference>